<reference evidence="1" key="2">
    <citation type="journal article" date="2015" name="Data Brief">
        <title>Shoot transcriptome of the giant reed, Arundo donax.</title>
        <authorList>
            <person name="Barrero R.A."/>
            <person name="Guerrero F.D."/>
            <person name="Moolhuijzen P."/>
            <person name="Goolsby J.A."/>
            <person name="Tidwell J."/>
            <person name="Bellgard S.E."/>
            <person name="Bellgard M.I."/>
        </authorList>
    </citation>
    <scope>NUCLEOTIDE SEQUENCE</scope>
    <source>
        <tissue evidence="1">Shoot tissue taken approximately 20 cm above the soil surface</tissue>
    </source>
</reference>
<evidence type="ECO:0000313" key="1">
    <source>
        <dbReference type="EMBL" id="JAD16787.1"/>
    </source>
</evidence>
<dbReference type="AlphaFoldDB" id="A0A0A8XYK7"/>
<name>A0A0A8XYK7_ARUDO</name>
<reference evidence="1" key="1">
    <citation type="submission" date="2014-09" db="EMBL/GenBank/DDBJ databases">
        <authorList>
            <person name="Magalhaes I.L.F."/>
            <person name="Oliveira U."/>
            <person name="Santos F.R."/>
            <person name="Vidigal T.H.D.A."/>
            <person name="Brescovit A.D."/>
            <person name="Santos A.J."/>
        </authorList>
    </citation>
    <scope>NUCLEOTIDE SEQUENCE</scope>
    <source>
        <tissue evidence="1">Shoot tissue taken approximately 20 cm above the soil surface</tissue>
    </source>
</reference>
<organism evidence="1">
    <name type="scientific">Arundo donax</name>
    <name type="common">Giant reed</name>
    <name type="synonym">Donax arundinaceus</name>
    <dbReference type="NCBI Taxonomy" id="35708"/>
    <lineage>
        <taxon>Eukaryota</taxon>
        <taxon>Viridiplantae</taxon>
        <taxon>Streptophyta</taxon>
        <taxon>Embryophyta</taxon>
        <taxon>Tracheophyta</taxon>
        <taxon>Spermatophyta</taxon>
        <taxon>Magnoliopsida</taxon>
        <taxon>Liliopsida</taxon>
        <taxon>Poales</taxon>
        <taxon>Poaceae</taxon>
        <taxon>PACMAD clade</taxon>
        <taxon>Arundinoideae</taxon>
        <taxon>Arundineae</taxon>
        <taxon>Arundo</taxon>
    </lineage>
</organism>
<proteinExistence type="predicted"/>
<sequence>MVPGSQNPGVNSSHHLTPGFEVFVFHKNPHLNNLLQIRHMTIYIRIWHSVLPNA</sequence>
<dbReference type="EMBL" id="GBRH01281108">
    <property type="protein sequence ID" value="JAD16787.1"/>
    <property type="molecule type" value="Transcribed_RNA"/>
</dbReference>
<protein>
    <submittedName>
        <fullName evidence="1">Uncharacterized protein</fullName>
    </submittedName>
</protein>
<accession>A0A0A8XYK7</accession>